<keyword evidence="2" id="KW-1185">Reference proteome</keyword>
<proteinExistence type="predicted"/>
<dbReference type="InterPro" id="IPR018669">
    <property type="entry name" value="Toxin_HigB"/>
</dbReference>
<dbReference type="GO" id="GO:0110001">
    <property type="term" value="C:toxin-antitoxin complex"/>
    <property type="evidence" value="ECO:0007669"/>
    <property type="project" value="InterPro"/>
</dbReference>
<dbReference type="Proteomes" id="UP000309561">
    <property type="component" value="Unassembled WGS sequence"/>
</dbReference>
<evidence type="ECO:0000313" key="1">
    <source>
        <dbReference type="EMBL" id="TKI68772.1"/>
    </source>
</evidence>
<protein>
    <submittedName>
        <fullName evidence="1">Type II toxin-antitoxin system HigB family toxin</fullName>
    </submittedName>
</protein>
<organism evidence="1 2">
    <name type="scientific">Sulfurimonas crateris</name>
    <dbReference type="NCBI Taxonomy" id="2574727"/>
    <lineage>
        <taxon>Bacteria</taxon>
        <taxon>Pseudomonadati</taxon>
        <taxon>Campylobacterota</taxon>
        <taxon>Epsilonproteobacteria</taxon>
        <taxon>Campylobacterales</taxon>
        <taxon>Sulfurimonadaceae</taxon>
        <taxon>Sulfurimonas</taxon>
    </lineage>
</organism>
<comment type="caution">
    <text evidence="1">The sequence shown here is derived from an EMBL/GenBank/DDBJ whole genome shotgun (WGS) entry which is preliminary data.</text>
</comment>
<dbReference type="GO" id="GO:0003723">
    <property type="term" value="F:RNA binding"/>
    <property type="evidence" value="ECO:0007669"/>
    <property type="project" value="InterPro"/>
</dbReference>
<dbReference type="GO" id="GO:0004519">
    <property type="term" value="F:endonuclease activity"/>
    <property type="evidence" value="ECO:0007669"/>
    <property type="project" value="InterPro"/>
</dbReference>
<name>A0A4U2Z5R4_9BACT</name>
<dbReference type="AlphaFoldDB" id="A0A4U2Z5R4"/>
<dbReference type="OrthoDB" id="9799912at2"/>
<gene>
    <name evidence="1" type="ORF">FCU45_10200</name>
</gene>
<reference evidence="1 2" key="1">
    <citation type="submission" date="2019-04" db="EMBL/GenBank/DDBJ databases">
        <title>Sulfurimonas crateris sp. nov. a facultative anaerobic sulfur-oxidizing chemolithautotrophic bacterium isolated from a terrestrial mud vulcano.</title>
        <authorList>
            <person name="Ratnikova N.M."/>
            <person name="Slobodkin A.I."/>
            <person name="Merkel A.Y."/>
            <person name="Novikov A."/>
            <person name="Bonch-Osmolovskaya E.A."/>
            <person name="Slobodkina G.B."/>
        </authorList>
    </citation>
    <scope>NUCLEOTIDE SEQUENCE [LARGE SCALE GENOMIC DNA]</scope>
    <source>
        <strain evidence="1 2">SN118</strain>
    </source>
</reference>
<evidence type="ECO:0000313" key="2">
    <source>
        <dbReference type="Proteomes" id="UP000309561"/>
    </source>
</evidence>
<sequence>MRIISNKTLKQFYENPLYSDSKSSLQSWYHEALKASWQTPNEIKAQYKSASIIGDSRVVFNIHGNKYRLIVKINYYASIIFIRFVGTHKEYDKINAAEI</sequence>
<dbReference type="RefSeq" id="WP_137014919.1">
    <property type="nucleotide sequence ID" value="NZ_SZPX01000007.1"/>
</dbReference>
<dbReference type="Pfam" id="PF09907">
    <property type="entry name" value="HigB_toxin"/>
    <property type="match status" value="1"/>
</dbReference>
<dbReference type="EMBL" id="SZPX01000007">
    <property type="protein sequence ID" value="TKI68772.1"/>
    <property type="molecule type" value="Genomic_DNA"/>
</dbReference>
<accession>A0A4U2Z5R4</accession>